<protein>
    <recommendedName>
        <fullName evidence="4">N-acetyltransferase domain-containing protein</fullName>
    </recommendedName>
</protein>
<keyword evidence="3" id="KW-0012">Acyltransferase</keyword>
<dbReference type="InterPro" id="IPR000182">
    <property type="entry name" value="GNAT_dom"/>
</dbReference>
<keyword evidence="2" id="KW-0808">Transferase</keyword>
<dbReference type="OrthoDB" id="7305308at2759"/>
<keyword evidence="6" id="KW-1185">Reference proteome</keyword>
<dbReference type="InterPro" id="IPR051016">
    <property type="entry name" value="Diverse_Substrate_AcTransf"/>
</dbReference>
<dbReference type="FunCoup" id="A0A482X3F8">
    <property type="interactions" value="147"/>
</dbReference>
<evidence type="ECO:0000259" key="4">
    <source>
        <dbReference type="PROSITE" id="PS51186"/>
    </source>
</evidence>
<proteinExistence type="inferred from homology"/>
<evidence type="ECO:0000256" key="3">
    <source>
        <dbReference type="ARBA" id="ARBA00023315"/>
    </source>
</evidence>
<evidence type="ECO:0000256" key="1">
    <source>
        <dbReference type="ARBA" id="ARBA00008694"/>
    </source>
</evidence>
<dbReference type="CDD" id="cd04301">
    <property type="entry name" value="NAT_SF"/>
    <property type="match status" value="1"/>
</dbReference>
<dbReference type="GO" id="GO:0008080">
    <property type="term" value="F:N-acetyltransferase activity"/>
    <property type="evidence" value="ECO:0007669"/>
    <property type="project" value="TreeGrafter"/>
</dbReference>
<comment type="caution">
    <text evidence="5">The sequence shown here is derived from an EMBL/GenBank/DDBJ whole genome shotgun (WGS) entry which is preliminary data.</text>
</comment>
<dbReference type="SMR" id="A0A482X3F8"/>
<dbReference type="SUPFAM" id="SSF55729">
    <property type="entry name" value="Acyl-CoA N-acyltransferases (Nat)"/>
    <property type="match status" value="1"/>
</dbReference>
<sequence length="181" mass="20449">MARRSDCAQIHQMVKDLAALLGAPKSIPKVDAKSLEINGFDLSPPAYKCLVVEYTNNKTNGSDSHAQNSSPLIGYAFFSFSFSSWYGYELYLEDIYLEKEHQGKGIGSKLFDSVVEVAVKSNCKNMTFLVVEGNPVNEFYKRRGAVDQTEEDKFHYCSIGYEQLKNLHQKHMNNDQSSVEK</sequence>
<name>A0A482X3F8_LAOST</name>
<dbReference type="FunFam" id="3.40.630.30:FF:000064">
    <property type="entry name" value="GNAT family acetyltransferase"/>
    <property type="match status" value="1"/>
</dbReference>
<dbReference type="PROSITE" id="PS51186">
    <property type="entry name" value="GNAT"/>
    <property type="match status" value="1"/>
</dbReference>
<dbReference type="AlphaFoldDB" id="A0A482X3F8"/>
<reference evidence="5 6" key="1">
    <citation type="journal article" date="2017" name="Gigascience">
        <title>Genome sequence of the small brown planthopper, Laodelphax striatellus.</title>
        <authorList>
            <person name="Zhu J."/>
            <person name="Jiang F."/>
            <person name="Wang X."/>
            <person name="Yang P."/>
            <person name="Bao Y."/>
            <person name="Zhao W."/>
            <person name="Wang W."/>
            <person name="Lu H."/>
            <person name="Wang Q."/>
            <person name="Cui N."/>
            <person name="Li J."/>
            <person name="Chen X."/>
            <person name="Luo L."/>
            <person name="Yu J."/>
            <person name="Kang L."/>
            <person name="Cui F."/>
        </authorList>
    </citation>
    <scope>NUCLEOTIDE SEQUENCE [LARGE SCALE GENOMIC DNA]</scope>
    <source>
        <strain evidence="5">Lst14</strain>
    </source>
</reference>
<evidence type="ECO:0000313" key="6">
    <source>
        <dbReference type="Proteomes" id="UP000291343"/>
    </source>
</evidence>
<dbReference type="EMBL" id="QKKF02018737">
    <property type="protein sequence ID" value="RZF40263.1"/>
    <property type="molecule type" value="Genomic_DNA"/>
</dbReference>
<organism evidence="5 6">
    <name type="scientific">Laodelphax striatellus</name>
    <name type="common">Small brown planthopper</name>
    <name type="synonym">Delphax striatella</name>
    <dbReference type="NCBI Taxonomy" id="195883"/>
    <lineage>
        <taxon>Eukaryota</taxon>
        <taxon>Metazoa</taxon>
        <taxon>Ecdysozoa</taxon>
        <taxon>Arthropoda</taxon>
        <taxon>Hexapoda</taxon>
        <taxon>Insecta</taxon>
        <taxon>Pterygota</taxon>
        <taxon>Neoptera</taxon>
        <taxon>Paraneoptera</taxon>
        <taxon>Hemiptera</taxon>
        <taxon>Auchenorrhyncha</taxon>
        <taxon>Fulgoroidea</taxon>
        <taxon>Delphacidae</taxon>
        <taxon>Criomorphinae</taxon>
        <taxon>Laodelphax</taxon>
    </lineage>
</organism>
<dbReference type="InterPro" id="IPR016181">
    <property type="entry name" value="Acyl_CoA_acyltransferase"/>
</dbReference>
<dbReference type="STRING" id="195883.A0A482X3F8"/>
<dbReference type="PANTHER" id="PTHR10545:SF29">
    <property type="entry name" value="GH14572P-RELATED"/>
    <property type="match status" value="1"/>
</dbReference>
<feature type="domain" description="N-acetyltransferase" evidence="4">
    <location>
        <begin position="22"/>
        <end position="168"/>
    </location>
</feature>
<dbReference type="Proteomes" id="UP000291343">
    <property type="component" value="Unassembled WGS sequence"/>
</dbReference>
<dbReference type="PANTHER" id="PTHR10545">
    <property type="entry name" value="DIAMINE N-ACETYLTRANSFERASE"/>
    <property type="match status" value="1"/>
</dbReference>
<gene>
    <name evidence="5" type="ORF">LSTR_LSTR007463</name>
</gene>
<comment type="similarity">
    <text evidence="1">Belongs to the acetyltransferase family.</text>
</comment>
<dbReference type="Pfam" id="PF00583">
    <property type="entry name" value="Acetyltransf_1"/>
    <property type="match status" value="1"/>
</dbReference>
<dbReference type="InParanoid" id="A0A482X3F8"/>
<dbReference type="Gene3D" id="3.40.630.30">
    <property type="match status" value="1"/>
</dbReference>
<evidence type="ECO:0000313" key="5">
    <source>
        <dbReference type="EMBL" id="RZF40263.1"/>
    </source>
</evidence>
<evidence type="ECO:0000256" key="2">
    <source>
        <dbReference type="ARBA" id="ARBA00022679"/>
    </source>
</evidence>
<accession>A0A482X3F8</accession>